<organism evidence="2 3">
    <name type="scientific">Aquisalimonas asiatica</name>
    <dbReference type="NCBI Taxonomy" id="406100"/>
    <lineage>
        <taxon>Bacteria</taxon>
        <taxon>Pseudomonadati</taxon>
        <taxon>Pseudomonadota</taxon>
        <taxon>Gammaproteobacteria</taxon>
        <taxon>Chromatiales</taxon>
        <taxon>Ectothiorhodospiraceae</taxon>
        <taxon>Aquisalimonas</taxon>
    </lineage>
</organism>
<keyword evidence="3" id="KW-1185">Reference proteome</keyword>
<feature type="transmembrane region" description="Helical" evidence="1">
    <location>
        <begin position="57"/>
        <end position="78"/>
    </location>
</feature>
<accession>A0A1H8PK93</accession>
<feature type="transmembrane region" description="Helical" evidence="1">
    <location>
        <begin position="28"/>
        <end position="51"/>
    </location>
</feature>
<keyword evidence="1" id="KW-0812">Transmembrane</keyword>
<dbReference type="EMBL" id="FOEG01000001">
    <property type="protein sequence ID" value="SEO42372.1"/>
    <property type="molecule type" value="Genomic_DNA"/>
</dbReference>
<dbReference type="RefSeq" id="WP_091638858.1">
    <property type="nucleotide sequence ID" value="NZ_FOEG01000001.1"/>
</dbReference>
<keyword evidence="1" id="KW-1133">Transmembrane helix</keyword>
<dbReference type="AlphaFoldDB" id="A0A1H8PK93"/>
<proteinExistence type="predicted"/>
<protein>
    <submittedName>
        <fullName evidence="2">Uncharacterized protein</fullName>
    </submittedName>
</protein>
<evidence type="ECO:0000313" key="3">
    <source>
        <dbReference type="Proteomes" id="UP000199657"/>
    </source>
</evidence>
<reference evidence="2 3" key="1">
    <citation type="submission" date="2016-10" db="EMBL/GenBank/DDBJ databases">
        <authorList>
            <person name="de Groot N.N."/>
        </authorList>
    </citation>
    <scope>NUCLEOTIDE SEQUENCE [LARGE SCALE GENOMIC DNA]</scope>
    <source>
        <strain evidence="2 3">CGMCC 1.6291</strain>
    </source>
</reference>
<gene>
    <name evidence="2" type="ORF">SAMN04488052_1019</name>
</gene>
<evidence type="ECO:0000256" key="1">
    <source>
        <dbReference type="SAM" id="Phobius"/>
    </source>
</evidence>
<name>A0A1H8PK93_9GAMM</name>
<sequence>MRDWLLIQQIYDECSRARTLGLLLTQHVVSFSGLALLICVLFGLSALAVAPLVTEGWWTPAVVVAVVLLSGLLGGLVLEDRAMAVIQAREGSHRHNALMRRYRRGMLGPRYALFRERLQEHPHLTTATLESALTCCDAEREMRRRGYPAASTGPAVLALLAAFGLLAAVPFVAEHGFAALAQWSGLALAAIASLLLAWRAAQPALSDREELRCMLVWALEDARTETPDQDHLTR</sequence>
<feature type="transmembrane region" description="Helical" evidence="1">
    <location>
        <begin position="149"/>
        <end position="173"/>
    </location>
</feature>
<feature type="transmembrane region" description="Helical" evidence="1">
    <location>
        <begin position="179"/>
        <end position="198"/>
    </location>
</feature>
<keyword evidence="1" id="KW-0472">Membrane</keyword>
<evidence type="ECO:0000313" key="2">
    <source>
        <dbReference type="EMBL" id="SEO42372.1"/>
    </source>
</evidence>
<dbReference type="Proteomes" id="UP000199657">
    <property type="component" value="Unassembled WGS sequence"/>
</dbReference>